<sequence>LCGLKVSSTTESSYVNPYKYRCSSIGAHSCQAMARLHNGGPSGCQKSNTLSYWNRIKACSGH</sequence>
<organism evidence="8 9">
    <name type="scientific">Heligmosomoides polygyrus</name>
    <name type="common">Parasitic roundworm</name>
    <dbReference type="NCBI Taxonomy" id="6339"/>
    <lineage>
        <taxon>Eukaryota</taxon>
        <taxon>Metazoa</taxon>
        <taxon>Ecdysozoa</taxon>
        <taxon>Nematoda</taxon>
        <taxon>Chromadorea</taxon>
        <taxon>Rhabditida</taxon>
        <taxon>Rhabditina</taxon>
        <taxon>Rhabditomorpha</taxon>
        <taxon>Strongyloidea</taxon>
        <taxon>Heligmosomidae</taxon>
        <taxon>Heligmosomoides</taxon>
    </lineage>
</organism>
<comment type="catalytic activity">
    <reaction evidence="1">
        <text>Hydrolysis of (1-&gt;4)-beta-linkages between N-acetylmuramic acid and N-acetyl-D-glucosamine residues in a peptidoglycan and between N-acetyl-D-glucosamine residues in chitodextrins.</text>
        <dbReference type="EC" id="3.2.1.17"/>
    </reaction>
</comment>
<dbReference type="AlphaFoldDB" id="A0A183FE29"/>
<dbReference type="InterPro" id="IPR008597">
    <property type="entry name" value="Invert_lysozyme"/>
</dbReference>
<keyword evidence="7" id="KW-0326">Glycosidase</keyword>
<dbReference type="EC" id="3.2.1.17" evidence="2"/>
<evidence type="ECO:0000256" key="6">
    <source>
        <dbReference type="ARBA" id="ARBA00023157"/>
    </source>
</evidence>
<protein>
    <recommendedName>
        <fullName evidence="2">lysozyme</fullName>
        <ecNumber evidence="2">3.2.1.17</ecNumber>
    </recommendedName>
</protein>
<keyword evidence="8" id="KW-1185">Reference proteome</keyword>
<name>A0A183FE29_HELPZ</name>
<evidence type="ECO:0000256" key="7">
    <source>
        <dbReference type="ARBA" id="ARBA00023295"/>
    </source>
</evidence>
<keyword evidence="6" id="KW-1015">Disulfide bond</keyword>
<dbReference type="GO" id="GO:0031640">
    <property type="term" value="P:killing of cells of another organism"/>
    <property type="evidence" value="ECO:0007669"/>
    <property type="project" value="UniProtKB-KW"/>
</dbReference>
<dbReference type="PANTHER" id="PTHR11195">
    <property type="entry name" value="DESTABILASE-RELATED"/>
    <property type="match status" value="1"/>
</dbReference>
<evidence type="ECO:0000313" key="9">
    <source>
        <dbReference type="WBParaSite" id="HPBE_0000457501-mRNA-1"/>
    </source>
</evidence>
<dbReference type="WBParaSite" id="HPBE_0000457501-mRNA-1">
    <property type="protein sequence ID" value="HPBE_0000457501-mRNA-1"/>
    <property type="gene ID" value="HPBE_0000457501"/>
</dbReference>
<dbReference type="Pfam" id="PF05497">
    <property type="entry name" value="Destabilase"/>
    <property type="match status" value="1"/>
</dbReference>
<dbReference type="GO" id="GO:0042742">
    <property type="term" value="P:defense response to bacterium"/>
    <property type="evidence" value="ECO:0007669"/>
    <property type="project" value="UniProtKB-KW"/>
</dbReference>
<evidence type="ECO:0000256" key="1">
    <source>
        <dbReference type="ARBA" id="ARBA00000632"/>
    </source>
</evidence>
<dbReference type="Proteomes" id="UP000050761">
    <property type="component" value="Unassembled WGS sequence"/>
</dbReference>
<evidence type="ECO:0000256" key="5">
    <source>
        <dbReference type="ARBA" id="ARBA00022801"/>
    </source>
</evidence>
<evidence type="ECO:0000256" key="3">
    <source>
        <dbReference type="ARBA" id="ARBA00022529"/>
    </source>
</evidence>
<proteinExistence type="predicted"/>
<dbReference type="GO" id="GO:0003796">
    <property type="term" value="F:lysozyme activity"/>
    <property type="evidence" value="ECO:0007669"/>
    <property type="project" value="UniProtKB-EC"/>
</dbReference>
<dbReference type="PROSITE" id="PS51909">
    <property type="entry name" value="LYSOZYME_I"/>
    <property type="match status" value="1"/>
</dbReference>
<accession>A0A183FE29</accession>
<keyword evidence="3" id="KW-0929">Antimicrobial</keyword>
<keyword evidence="4" id="KW-0081">Bacteriolytic enzyme</keyword>
<evidence type="ECO:0000256" key="4">
    <source>
        <dbReference type="ARBA" id="ARBA00022638"/>
    </source>
</evidence>
<dbReference type="PANTHER" id="PTHR11195:SF13">
    <property type="entry name" value="INVERTEBRATE-TYPE LYSOZYME 2-RELATED"/>
    <property type="match status" value="1"/>
</dbReference>
<reference evidence="9" key="1">
    <citation type="submission" date="2019-09" db="UniProtKB">
        <authorList>
            <consortium name="WormBaseParasite"/>
        </authorList>
    </citation>
    <scope>IDENTIFICATION</scope>
</reference>
<evidence type="ECO:0000256" key="2">
    <source>
        <dbReference type="ARBA" id="ARBA00012732"/>
    </source>
</evidence>
<dbReference type="Gene3D" id="1.10.530.10">
    <property type="match status" value="1"/>
</dbReference>
<evidence type="ECO:0000313" key="8">
    <source>
        <dbReference type="Proteomes" id="UP000050761"/>
    </source>
</evidence>
<keyword evidence="5" id="KW-0378">Hydrolase</keyword>